<name>A0AAE9FE82_CAEBR</name>
<reference evidence="2 3" key="1">
    <citation type="submission" date="2022-04" db="EMBL/GenBank/DDBJ databases">
        <title>Chromosome-level reference genomes for two strains of Caenorhabditis briggsae: an improved platform for comparative genomics.</title>
        <authorList>
            <person name="Stevens L."/>
            <person name="Andersen E."/>
        </authorList>
    </citation>
    <scope>NUCLEOTIDE SEQUENCE [LARGE SCALE GENOMIC DNA]</scope>
    <source>
        <strain evidence="2">VX34</strain>
        <tissue evidence="2">Whole-organism</tissue>
    </source>
</reference>
<protein>
    <submittedName>
        <fullName evidence="2">Uncharacterized protein</fullName>
    </submittedName>
</protein>
<evidence type="ECO:0000256" key="1">
    <source>
        <dbReference type="SAM" id="Phobius"/>
    </source>
</evidence>
<evidence type="ECO:0000313" key="3">
    <source>
        <dbReference type="Proteomes" id="UP000829354"/>
    </source>
</evidence>
<keyword evidence="1" id="KW-0812">Transmembrane</keyword>
<organism evidence="2 3">
    <name type="scientific">Caenorhabditis briggsae</name>
    <dbReference type="NCBI Taxonomy" id="6238"/>
    <lineage>
        <taxon>Eukaryota</taxon>
        <taxon>Metazoa</taxon>
        <taxon>Ecdysozoa</taxon>
        <taxon>Nematoda</taxon>
        <taxon>Chromadorea</taxon>
        <taxon>Rhabditida</taxon>
        <taxon>Rhabditina</taxon>
        <taxon>Rhabditomorpha</taxon>
        <taxon>Rhabditoidea</taxon>
        <taxon>Rhabditidae</taxon>
        <taxon>Peloderinae</taxon>
        <taxon>Caenorhabditis</taxon>
    </lineage>
</organism>
<evidence type="ECO:0000313" key="2">
    <source>
        <dbReference type="EMBL" id="UMM41599.1"/>
    </source>
</evidence>
<keyword evidence="1" id="KW-0472">Membrane</keyword>
<dbReference type="Proteomes" id="UP000829354">
    <property type="component" value="Chromosome X"/>
</dbReference>
<dbReference type="EMBL" id="CP092625">
    <property type="protein sequence ID" value="UMM41599.1"/>
    <property type="molecule type" value="Genomic_DNA"/>
</dbReference>
<accession>A0AAE9FE82</accession>
<dbReference type="AlphaFoldDB" id="A0AAE9FE82"/>
<keyword evidence="1" id="KW-1133">Transmembrane helix</keyword>
<proteinExistence type="predicted"/>
<gene>
    <name evidence="2" type="ORF">L5515_017791</name>
</gene>
<feature type="transmembrane region" description="Helical" evidence="1">
    <location>
        <begin position="54"/>
        <end position="74"/>
    </location>
</feature>
<sequence length="100" mass="11546">MVVIRCITPDLCISAMFEYFRLFDMVDHPDAQEEMMNFNFVKNANEASALRNELLALAVLLCLLILGVVIYFVFRSMVYIKKEKAQERLPINTFAPINLP</sequence>
<keyword evidence="3" id="KW-1185">Reference proteome</keyword>